<accession>W7HKI1</accession>
<feature type="chain" id="PRO_5004895498" evidence="1">
    <location>
        <begin position="21"/>
        <end position="148"/>
    </location>
</feature>
<gene>
    <name evidence="2" type="ORF">DRE_07509</name>
</gene>
<keyword evidence="1" id="KW-0732">Signal</keyword>
<protein>
    <submittedName>
        <fullName evidence="2">Uncharacterized protein</fullName>
    </submittedName>
</protein>
<sequence>MRFTSIVVASIAAFSGFSSAIINGFSAPATIKPGEGFNLIIETSNYIQSVYDVAIAVGIAPGAGFPGALGQVLGSYYLGPEQSNVVTPIPKWVPVPDSLGKGKATLSVAVFSLYGASRSQTLITYNVTVTIGDFTSPRSGYITSGPRA</sequence>
<feature type="signal peptide" evidence="1">
    <location>
        <begin position="1"/>
        <end position="20"/>
    </location>
</feature>
<name>W7HKI1_9PEZI</name>
<dbReference type="OrthoDB" id="3913322at2759"/>
<evidence type="ECO:0000313" key="3">
    <source>
        <dbReference type="Proteomes" id="UP000024837"/>
    </source>
</evidence>
<dbReference type="InterPro" id="IPR045469">
    <property type="entry name" value="Nis1"/>
</dbReference>
<dbReference type="AlphaFoldDB" id="W7HKI1"/>
<evidence type="ECO:0000256" key="1">
    <source>
        <dbReference type="SAM" id="SignalP"/>
    </source>
</evidence>
<dbReference type="EMBL" id="KI966459">
    <property type="protein sequence ID" value="EWC43509.1"/>
    <property type="molecule type" value="Genomic_DNA"/>
</dbReference>
<keyword evidence="3" id="KW-1185">Reference proteome</keyword>
<dbReference type="HOGENOM" id="CLU_138726_0_0_1"/>
<reference evidence="2 3" key="1">
    <citation type="submission" date="2013-05" db="EMBL/GenBank/DDBJ databases">
        <title>Drechslerella stenobrocha genome reveals carnivorous origination and mechanical trapping mechanism of predatory fungi.</title>
        <authorList>
            <person name="Liu X."/>
            <person name="Zhang W."/>
            <person name="Liu K."/>
        </authorList>
    </citation>
    <scope>NUCLEOTIDE SEQUENCE [LARGE SCALE GENOMIC DNA]</scope>
    <source>
        <strain evidence="2 3">248</strain>
    </source>
</reference>
<proteinExistence type="predicted"/>
<organism evidence="2 3">
    <name type="scientific">Drechslerella stenobrocha 248</name>
    <dbReference type="NCBI Taxonomy" id="1043628"/>
    <lineage>
        <taxon>Eukaryota</taxon>
        <taxon>Fungi</taxon>
        <taxon>Dikarya</taxon>
        <taxon>Ascomycota</taxon>
        <taxon>Pezizomycotina</taxon>
        <taxon>Orbiliomycetes</taxon>
        <taxon>Orbiliales</taxon>
        <taxon>Orbiliaceae</taxon>
        <taxon>Drechslerella</taxon>
    </lineage>
</organism>
<evidence type="ECO:0000313" key="2">
    <source>
        <dbReference type="EMBL" id="EWC43509.1"/>
    </source>
</evidence>
<dbReference type="Pfam" id="PF19271">
    <property type="entry name" value="Nis1"/>
    <property type="match status" value="1"/>
</dbReference>
<dbReference type="Proteomes" id="UP000024837">
    <property type="component" value="Unassembled WGS sequence"/>
</dbReference>